<gene>
    <name evidence="2" type="ORF">PYCCODRAFT_382791</name>
</gene>
<dbReference type="EMBL" id="KZ084087">
    <property type="protein sequence ID" value="OSD08069.1"/>
    <property type="molecule type" value="Genomic_DNA"/>
</dbReference>
<protein>
    <submittedName>
        <fullName evidence="2">Uncharacterized protein</fullName>
    </submittedName>
</protein>
<proteinExistence type="predicted"/>
<feature type="region of interest" description="Disordered" evidence="1">
    <location>
        <begin position="1"/>
        <end position="22"/>
    </location>
</feature>
<accession>A0A1Y2J3T5</accession>
<sequence>MLGGATPHDRDESRARPTAEPPLAQHGLDLCEAFAAPRCAVRADRQHNLSRARRPARNFATSQPERIRVRRRIHSRPAICAVRLRTSQDVRTVWHQDFRAANGCASWVYDRKPAREERSIGILRTGVTTAHHTRPSIHVSRKSDEVALNLRTRRSASGRDGTDSLQTTADMRRRQEGGEGQRCAAIAILLEPQVARRRTRRGRV</sequence>
<organism evidence="2 3">
    <name type="scientific">Trametes coccinea (strain BRFM310)</name>
    <name type="common">Pycnoporus coccineus</name>
    <dbReference type="NCBI Taxonomy" id="1353009"/>
    <lineage>
        <taxon>Eukaryota</taxon>
        <taxon>Fungi</taxon>
        <taxon>Dikarya</taxon>
        <taxon>Basidiomycota</taxon>
        <taxon>Agaricomycotina</taxon>
        <taxon>Agaricomycetes</taxon>
        <taxon>Polyporales</taxon>
        <taxon>Polyporaceae</taxon>
        <taxon>Trametes</taxon>
    </lineage>
</organism>
<feature type="region of interest" description="Disordered" evidence="1">
    <location>
        <begin position="154"/>
        <end position="178"/>
    </location>
</feature>
<dbReference type="AlphaFoldDB" id="A0A1Y2J3T5"/>
<name>A0A1Y2J3T5_TRAC3</name>
<reference evidence="2 3" key="1">
    <citation type="journal article" date="2015" name="Biotechnol. Biofuels">
        <title>Enhanced degradation of softwood versus hardwood by the white-rot fungus Pycnoporus coccineus.</title>
        <authorList>
            <person name="Couturier M."/>
            <person name="Navarro D."/>
            <person name="Chevret D."/>
            <person name="Henrissat B."/>
            <person name="Piumi F."/>
            <person name="Ruiz-Duenas F.J."/>
            <person name="Martinez A.T."/>
            <person name="Grigoriev I.V."/>
            <person name="Riley R."/>
            <person name="Lipzen A."/>
            <person name="Berrin J.G."/>
            <person name="Master E.R."/>
            <person name="Rosso M.N."/>
        </authorList>
    </citation>
    <scope>NUCLEOTIDE SEQUENCE [LARGE SCALE GENOMIC DNA]</scope>
    <source>
        <strain evidence="2 3">BRFM310</strain>
    </source>
</reference>
<evidence type="ECO:0000313" key="2">
    <source>
        <dbReference type="EMBL" id="OSD08069.1"/>
    </source>
</evidence>
<keyword evidence="3" id="KW-1185">Reference proteome</keyword>
<evidence type="ECO:0000313" key="3">
    <source>
        <dbReference type="Proteomes" id="UP000193067"/>
    </source>
</evidence>
<feature type="compositionally biased region" description="Basic and acidic residues" evidence="1">
    <location>
        <begin position="7"/>
        <end position="17"/>
    </location>
</feature>
<dbReference type="Proteomes" id="UP000193067">
    <property type="component" value="Unassembled WGS sequence"/>
</dbReference>
<evidence type="ECO:0000256" key="1">
    <source>
        <dbReference type="SAM" id="MobiDB-lite"/>
    </source>
</evidence>